<sequence>MGEYTSQMSDNDERAIRTLYHDMLHGWNQHDATAFAAPFSEESTVIGFDGSEMNGQQEIASTLKQIFANHVTAPYITKVKDVRLLSSDVGILRAIVGMVPPGQSDLNPAVNAHQTLVATKYDGAWYITLLQNTPAQFHGRPELVQQMTQELHAVLEADRQERKAVTE</sequence>
<dbReference type="InterPro" id="IPR032710">
    <property type="entry name" value="NTF2-like_dom_sf"/>
</dbReference>
<dbReference type="InterPro" id="IPR011944">
    <property type="entry name" value="Steroid_delta5-4_isomerase"/>
</dbReference>
<gene>
    <name evidence="1" type="ORF">KSX_04070</name>
</gene>
<keyword evidence="2" id="KW-1185">Reference proteome</keyword>
<proteinExistence type="predicted"/>
<dbReference type="NCBIfam" id="TIGR02246">
    <property type="entry name" value="SgcJ/EcaC family oxidoreductase"/>
    <property type="match status" value="1"/>
</dbReference>
<evidence type="ECO:0008006" key="3">
    <source>
        <dbReference type="Google" id="ProtNLM"/>
    </source>
</evidence>
<evidence type="ECO:0000313" key="1">
    <source>
        <dbReference type="EMBL" id="GHO42244.1"/>
    </source>
</evidence>
<dbReference type="RefSeq" id="WP_220191811.1">
    <property type="nucleotide sequence ID" value="NZ_BNJF01000001.1"/>
</dbReference>
<dbReference type="Gene3D" id="3.10.450.50">
    <property type="match status" value="1"/>
</dbReference>
<dbReference type="EMBL" id="BNJF01000001">
    <property type="protein sequence ID" value="GHO42244.1"/>
    <property type="molecule type" value="Genomic_DNA"/>
</dbReference>
<organism evidence="1 2">
    <name type="scientific">Ktedonospora formicarum</name>
    <dbReference type="NCBI Taxonomy" id="2778364"/>
    <lineage>
        <taxon>Bacteria</taxon>
        <taxon>Bacillati</taxon>
        <taxon>Chloroflexota</taxon>
        <taxon>Ktedonobacteria</taxon>
        <taxon>Ktedonobacterales</taxon>
        <taxon>Ktedonobacteraceae</taxon>
        <taxon>Ktedonospora</taxon>
    </lineage>
</organism>
<name>A0A8J3HYE4_9CHLR</name>
<accession>A0A8J3HYE4</accession>
<reference evidence="1" key="1">
    <citation type="submission" date="2020-10" db="EMBL/GenBank/DDBJ databases">
        <title>Taxonomic study of unclassified bacteria belonging to the class Ktedonobacteria.</title>
        <authorList>
            <person name="Yabe S."/>
            <person name="Wang C.M."/>
            <person name="Zheng Y."/>
            <person name="Sakai Y."/>
            <person name="Cavaletti L."/>
            <person name="Monciardini P."/>
            <person name="Donadio S."/>
        </authorList>
    </citation>
    <scope>NUCLEOTIDE SEQUENCE</scope>
    <source>
        <strain evidence="1">SOSP1-1</strain>
    </source>
</reference>
<dbReference type="Proteomes" id="UP000612362">
    <property type="component" value="Unassembled WGS sequence"/>
</dbReference>
<dbReference type="SUPFAM" id="SSF54427">
    <property type="entry name" value="NTF2-like"/>
    <property type="match status" value="1"/>
</dbReference>
<evidence type="ECO:0000313" key="2">
    <source>
        <dbReference type="Proteomes" id="UP000612362"/>
    </source>
</evidence>
<protein>
    <recommendedName>
        <fullName evidence="3">DUF4440 domain-containing protein</fullName>
    </recommendedName>
</protein>
<dbReference type="AlphaFoldDB" id="A0A8J3HYE4"/>
<comment type="caution">
    <text evidence="1">The sequence shown here is derived from an EMBL/GenBank/DDBJ whole genome shotgun (WGS) entry which is preliminary data.</text>
</comment>